<dbReference type="InterPro" id="IPR052376">
    <property type="entry name" value="Oxidative_Scav/Glycosyltrans"/>
</dbReference>
<reference evidence="4 5" key="1">
    <citation type="submission" date="2024-02" db="EMBL/GenBank/DDBJ databases">
        <title>Full genome sequence of Nocardioides kribbensis.</title>
        <authorList>
            <person name="Poletto B.L."/>
            <person name="Silva G."/>
            <person name="Galante D."/>
            <person name="Campos K.R."/>
            <person name="Santos M.B.N."/>
            <person name="Sacchi C.T."/>
        </authorList>
    </citation>
    <scope>NUCLEOTIDE SEQUENCE [LARGE SCALE GENOMIC DNA]</scope>
    <source>
        <strain evidence="4 5">O4R</strain>
    </source>
</reference>
<feature type="compositionally biased region" description="Basic and acidic residues" evidence="1">
    <location>
        <begin position="10"/>
        <end position="28"/>
    </location>
</feature>
<dbReference type="Proteomes" id="UP001482520">
    <property type="component" value="Unassembled WGS sequence"/>
</dbReference>
<gene>
    <name evidence="4" type="ORF">V6R90_10990</name>
</gene>
<sequence>MVDDLQAEQAKVDADVEQVKARRTRDRDRMDQGLITNPKDLERMGHELTSLERRIASLEDDELEVMERLERAQATLDSLTAQVETIDTRLATLTEARDEKAGVIDTQLVDVEAQRGPSVEGLPEDLLALYEKLRTQKGGVGAARLHQRRCTGCQLGIDNAEIAVIRSTPADTVVRCEECSRILVRTAESGL</sequence>
<dbReference type="PANTHER" id="PTHR39082">
    <property type="entry name" value="PHOSPHOLIPASE C-BETA-2-RELATED"/>
    <property type="match status" value="1"/>
</dbReference>
<evidence type="ECO:0000313" key="5">
    <source>
        <dbReference type="Proteomes" id="UP001482520"/>
    </source>
</evidence>
<feature type="domain" description="CT398-like coiled coil hairpin" evidence="3">
    <location>
        <begin position="2"/>
        <end position="138"/>
    </location>
</feature>
<dbReference type="InterPro" id="IPR003743">
    <property type="entry name" value="Zf-RING_7"/>
</dbReference>
<dbReference type="PANTHER" id="PTHR39082:SF1">
    <property type="entry name" value="SCAVENGER RECEPTOR CLASS A MEMBER 3"/>
    <property type="match status" value="1"/>
</dbReference>
<dbReference type="Pfam" id="PF02591">
    <property type="entry name" value="Zn_ribbon_9"/>
    <property type="match status" value="1"/>
</dbReference>
<name>A0ABV1NZA4_9ACTN</name>
<feature type="domain" description="C4-type zinc ribbon" evidence="2">
    <location>
        <begin position="149"/>
        <end position="183"/>
    </location>
</feature>
<comment type="caution">
    <text evidence="4">The sequence shown here is derived from an EMBL/GenBank/DDBJ whole genome shotgun (WGS) entry which is preliminary data.</text>
</comment>
<protein>
    <submittedName>
        <fullName evidence="4">C4-type zinc ribbon domain-containing protein</fullName>
    </submittedName>
</protein>
<feature type="region of interest" description="Disordered" evidence="1">
    <location>
        <begin position="1"/>
        <end position="28"/>
    </location>
</feature>
<dbReference type="Gene3D" id="1.10.287.1490">
    <property type="match status" value="1"/>
</dbReference>
<accession>A0ABV1NZA4</accession>
<evidence type="ECO:0000256" key="1">
    <source>
        <dbReference type="SAM" id="MobiDB-lite"/>
    </source>
</evidence>
<evidence type="ECO:0000259" key="3">
    <source>
        <dbReference type="Pfam" id="PF24481"/>
    </source>
</evidence>
<dbReference type="InterPro" id="IPR056003">
    <property type="entry name" value="CT398_CC_hairpin"/>
</dbReference>
<organism evidence="4 5">
    <name type="scientific">Nocardioides kribbensis</name>
    <dbReference type="NCBI Taxonomy" id="305517"/>
    <lineage>
        <taxon>Bacteria</taxon>
        <taxon>Bacillati</taxon>
        <taxon>Actinomycetota</taxon>
        <taxon>Actinomycetes</taxon>
        <taxon>Propionibacteriales</taxon>
        <taxon>Nocardioidaceae</taxon>
        <taxon>Nocardioides</taxon>
    </lineage>
</organism>
<proteinExistence type="predicted"/>
<dbReference type="EMBL" id="JBEGDP010000010">
    <property type="protein sequence ID" value="MEQ7847805.1"/>
    <property type="molecule type" value="Genomic_DNA"/>
</dbReference>
<keyword evidence="5" id="KW-1185">Reference proteome</keyword>
<evidence type="ECO:0000313" key="4">
    <source>
        <dbReference type="EMBL" id="MEQ7847805.1"/>
    </source>
</evidence>
<evidence type="ECO:0000259" key="2">
    <source>
        <dbReference type="Pfam" id="PF02591"/>
    </source>
</evidence>
<dbReference type="Pfam" id="PF24481">
    <property type="entry name" value="CT398_CC"/>
    <property type="match status" value="1"/>
</dbReference>